<dbReference type="AlphaFoldDB" id="A0A2T1GF81"/>
<accession>A0A2T1GF81</accession>
<evidence type="ECO:0000313" key="1">
    <source>
        <dbReference type="EMBL" id="PSB56171.1"/>
    </source>
</evidence>
<evidence type="ECO:0000313" key="2">
    <source>
        <dbReference type="Proteomes" id="UP000238937"/>
    </source>
</evidence>
<organism evidence="1 2">
    <name type="scientific">Chamaesiphon polymorphus CCALA 037</name>
    <dbReference type="NCBI Taxonomy" id="2107692"/>
    <lineage>
        <taxon>Bacteria</taxon>
        <taxon>Bacillati</taxon>
        <taxon>Cyanobacteriota</taxon>
        <taxon>Cyanophyceae</taxon>
        <taxon>Gomontiellales</taxon>
        <taxon>Chamaesiphonaceae</taxon>
        <taxon>Chamaesiphon</taxon>
    </lineage>
</organism>
<name>A0A2T1GF81_9CYAN</name>
<keyword evidence="2" id="KW-1185">Reference proteome</keyword>
<comment type="caution">
    <text evidence="1">The sequence shown here is derived from an EMBL/GenBank/DDBJ whole genome shotgun (WGS) entry which is preliminary data.</text>
</comment>
<dbReference type="EMBL" id="PVWO01000141">
    <property type="protein sequence ID" value="PSB56171.1"/>
    <property type="molecule type" value="Genomic_DNA"/>
</dbReference>
<sequence length="68" mass="7656">MMDAQSLKERIAQVESKRSMLLRYQADPTLSSLSIDIDQALIEMDDLMAEYQRNFPSGFVGQGTEGID</sequence>
<dbReference type="Proteomes" id="UP000238937">
    <property type="component" value="Unassembled WGS sequence"/>
</dbReference>
<dbReference type="OrthoDB" id="532686at2"/>
<gene>
    <name evidence="1" type="ORF">C7B77_12750</name>
</gene>
<protein>
    <submittedName>
        <fullName evidence="1">Uncharacterized protein</fullName>
    </submittedName>
</protein>
<dbReference type="RefSeq" id="WP_106305072.1">
    <property type="nucleotide sequence ID" value="NZ_PVWO01000141.1"/>
</dbReference>
<reference evidence="1 2" key="1">
    <citation type="submission" date="2018-03" db="EMBL/GenBank/DDBJ databases">
        <title>The ancient ancestry and fast evolution of plastids.</title>
        <authorList>
            <person name="Moore K.R."/>
            <person name="Magnabosco C."/>
            <person name="Momper L."/>
            <person name="Gold D.A."/>
            <person name="Bosak T."/>
            <person name="Fournier G.P."/>
        </authorList>
    </citation>
    <scope>NUCLEOTIDE SEQUENCE [LARGE SCALE GENOMIC DNA]</scope>
    <source>
        <strain evidence="1 2">CCALA 037</strain>
    </source>
</reference>
<proteinExistence type="predicted"/>